<dbReference type="PANTHER" id="PTHR47268:SF4">
    <property type="entry name" value="ACYLPHOSPHATASE"/>
    <property type="match status" value="1"/>
</dbReference>
<organism evidence="4 5">
    <name type="scientific">Methanofollis aquaemaris</name>
    <dbReference type="NCBI Taxonomy" id="126734"/>
    <lineage>
        <taxon>Archaea</taxon>
        <taxon>Methanobacteriati</taxon>
        <taxon>Methanobacteriota</taxon>
        <taxon>Stenosarchaea group</taxon>
        <taxon>Methanomicrobia</taxon>
        <taxon>Methanomicrobiales</taxon>
        <taxon>Methanomicrobiaceae</taxon>
        <taxon>Methanofollis</taxon>
    </lineage>
</organism>
<dbReference type="Gene3D" id="3.30.70.100">
    <property type="match status" value="1"/>
</dbReference>
<protein>
    <recommendedName>
        <fullName evidence="1">acylphosphatase</fullName>
        <ecNumber evidence="1">3.6.1.7</ecNumber>
    </recommendedName>
</protein>
<dbReference type="PANTHER" id="PTHR47268">
    <property type="entry name" value="ACYLPHOSPHATASE"/>
    <property type="match status" value="1"/>
</dbReference>
<dbReference type="SUPFAM" id="SSF54975">
    <property type="entry name" value="Acylphosphatase/BLUF domain-like"/>
    <property type="match status" value="1"/>
</dbReference>
<reference evidence="4" key="2">
    <citation type="submission" date="2019-02" db="EMBL/GenBank/DDBJ databases">
        <authorList>
            <person name="Chen S.-C."/>
            <person name="Chien H.-H."/>
            <person name="Lai M.-C."/>
        </authorList>
    </citation>
    <scope>NUCLEOTIDE SEQUENCE</scope>
    <source>
        <strain evidence="4">N2F9704</strain>
    </source>
</reference>
<comment type="similarity">
    <text evidence="2">Belongs to the acylphosphatase family.</text>
</comment>
<evidence type="ECO:0000313" key="4">
    <source>
        <dbReference type="EMBL" id="QSZ68022.1"/>
    </source>
</evidence>
<dbReference type="InterPro" id="IPR036046">
    <property type="entry name" value="Acylphosphatase-like_dom_sf"/>
</dbReference>
<comment type="catalytic activity">
    <reaction evidence="1">
        <text>an acyl phosphate + H2O = a carboxylate + phosphate + H(+)</text>
        <dbReference type="Rhea" id="RHEA:14965"/>
        <dbReference type="ChEBI" id="CHEBI:15377"/>
        <dbReference type="ChEBI" id="CHEBI:15378"/>
        <dbReference type="ChEBI" id="CHEBI:29067"/>
        <dbReference type="ChEBI" id="CHEBI:43474"/>
        <dbReference type="ChEBI" id="CHEBI:59918"/>
        <dbReference type="EC" id="3.6.1.7"/>
    </reaction>
</comment>
<name>A0A8A3S7L0_9EURY</name>
<keyword evidence="5" id="KW-1185">Reference proteome</keyword>
<feature type="domain" description="Acylphosphatase-like" evidence="3">
    <location>
        <begin position="3"/>
        <end position="88"/>
    </location>
</feature>
<reference evidence="4" key="1">
    <citation type="journal article" date="2001" name="Int. J. Syst. Evol. Microbiol.">
        <title>Methanofollis aquaemaris sp. nov., a methanogen isolated from an aquaculture fish pond.</title>
        <authorList>
            <person name="Lai M.C."/>
            <person name="Chen S.C."/>
        </authorList>
    </citation>
    <scope>NUCLEOTIDE SEQUENCE</scope>
    <source>
        <strain evidence="4">N2F9704</strain>
    </source>
</reference>
<keyword evidence="1" id="KW-0378">Hydrolase</keyword>
<dbReference type="AlphaFoldDB" id="A0A8A3S7L0"/>
<dbReference type="PROSITE" id="PS51160">
    <property type="entry name" value="ACYLPHOSPHATASE_3"/>
    <property type="match status" value="1"/>
</dbReference>
<proteinExistence type="inferred from homology"/>
<dbReference type="InterPro" id="IPR001792">
    <property type="entry name" value="Acylphosphatase-like_dom"/>
</dbReference>
<dbReference type="Pfam" id="PF00708">
    <property type="entry name" value="Acylphosphatase"/>
    <property type="match status" value="1"/>
</dbReference>
<evidence type="ECO:0000313" key="5">
    <source>
        <dbReference type="Proteomes" id="UP001042704"/>
    </source>
</evidence>
<evidence type="ECO:0000256" key="2">
    <source>
        <dbReference type="RuleBase" id="RU004168"/>
    </source>
</evidence>
<dbReference type="GO" id="GO:0003998">
    <property type="term" value="F:acylphosphatase activity"/>
    <property type="evidence" value="ECO:0007669"/>
    <property type="project" value="UniProtKB-EC"/>
</dbReference>
<feature type="active site" evidence="1">
    <location>
        <position position="18"/>
    </location>
</feature>
<dbReference type="PROSITE" id="PS00150">
    <property type="entry name" value="ACYLPHOSPHATASE_1"/>
    <property type="match status" value="1"/>
</dbReference>
<dbReference type="GeneID" id="76424941"/>
<dbReference type="InterPro" id="IPR017968">
    <property type="entry name" value="Acylphosphatase_CS"/>
</dbReference>
<evidence type="ECO:0000256" key="1">
    <source>
        <dbReference type="PROSITE-ProRule" id="PRU00520"/>
    </source>
</evidence>
<dbReference type="KEGG" id="maqe:RJ40_11210"/>
<evidence type="ECO:0000259" key="3">
    <source>
        <dbReference type="PROSITE" id="PS51160"/>
    </source>
</evidence>
<gene>
    <name evidence="4" type="ORF">RJ40_11210</name>
</gene>
<dbReference type="EC" id="3.6.1.7" evidence="1"/>
<dbReference type="InterPro" id="IPR020456">
    <property type="entry name" value="Acylphosphatase"/>
</dbReference>
<sequence>MKTVRILVSGKVQHVGFRACTRKIAVNLGVCGEVVNCNDGTVEITATGDPAVLEKFVAMVYECPRAVIKEIETEPLETRLYADFTVGREAVQ</sequence>
<dbReference type="RefSeq" id="WP_265580951.1">
    <property type="nucleotide sequence ID" value="NZ_CP036172.1"/>
</dbReference>
<accession>A0A8A3S7L0</accession>
<dbReference type="Proteomes" id="UP001042704">
    <property type="component" value="Chromosome"/>
</dbReference>
<feature type="active site" evidence="1">
    <location>
        <position position="36"/>
    </location>
</feature>
<dbReference type="EMBL" id="CP036172">
    <property type="protein sequence ID" value="QSZ68022.1"/>
    <property type="molecule type" value="Genomic_DNA"/>
</dbReference>